<dbReference type="Proteomes" id="UP000308652">
    <property type="component" value="Unassembled WGS sequence"/>
</dbReference>
<dbReference type="GO" id="GO:0016579">
    <property type="term" value="P:protein deubiquitination"/>
    <property type="evidence" value="ECO:0007669"/>
    <property type="project" value="InterPro"/>
</dbReference>
<dbReference type="InterPro" id="IPR001394">
    <property type="entry name" value="Peptidase_C19_UCH"/>
</dbReference>
<protein>
    <recommendedName>
        <fullName evidence="2">USP domain-containing protein</fullName>
    </recommendedName>
</protein>
<feature type="compositionally biased region" description="Polar residues" evidence="1">
    <location>
        <begin position="126"/>
        <end position="137"/>
    </location>
</feature>
<dbReference type="GO" id="GO:0004843">
    <property type="term" value="F:cysteine-type deubiquitinase activity"/>
    <property type="evidence" value="ECO:0007669"/>
    <property type="project" value="InterPro"/>
</dbReference>
<dbReference type="InterPro" id="IPR038765">
    <property type="entry name" value="Papain-like_cys_pep_sf"/>
</dbReference>
<dbReference type="EMBL" id="ML213736">
    <property type="protein sequence ID" value="TFK31536.1"/>
    <property type="molecule type" value="Genomic_DNA"/>
</dbReference>
<feature type="region of interest" description="Disordered" evidence="1">
    <location>
        <begin position="156"/>
        <end position="175"/>
    </location>
</feature>
<dbReference type="PROSITE" id="PS50330">
    <property type="entry name" value="UIM"/>
    <property type="match status" value="1"/>
</dbReference>
<accession>A0A5C3LI19</accession>
<dbReference type="Gene3D" id="6.10.140.100">
    <property type="match status" value="1"/>
</dbReference>
<evidence type="ECO:0000313" key="4">
    <source>
        <dbReference type="Proteomes" id="UP000308652"/>
    </source>
</evidence>
<reference evidence="3 4" key="1">
    <citation type="journal article" date="2019" name="Nat. Ecol. Evol.">
        <title>Megaphylogeny resolves global patterns of mushroom evolution.</title>
        <authorList>
            <person name="Varga T."/>
            <person name="Krizsan K."/>
            <person name="Foldi C."/>
            <person name="Dima B."/>
            <person name="Sanchez-Garcia M."/>
            <person name="Sanchez-Ramirez S."/>
            <person name="Szollosi G.J."/>
            <person name="Szarkandi J.G."/>
            <person name="Papp V."/>
            <person name="Albert L."/>
            <person name="Andreopoulos W."/>
            <person name="Angelini C."/>
            <person name="Antonin V."/>
            <person name="Barry K.W."/>
            <person name="Bougher N.L."/>
            <person name="Buchanan P."/>
            <person name="Buyck B."/>
            <person name="Bense V."/>
            <person name="Catcheside P."/>
            <person name="Chovatia M."/>
            <person name="Cooper J."/>
            <person name="Damon W."/>
            <person name="Desjardin D."/>
            <person name="Finy P."/>
            <person name="Geml J."/>
            <person name="Haridas S."/>
            <person name="Hughes K."/>
            <person name="Justo A."/>
            <person name="Karasinski D."/>
            <person name="Kautmanova I."/>
            <person name="Kiss B."/>
            <person name="Kocsube S."/>
            <person name="Kotiranta H."/>
            <person name="LaButti K.M."/>
            <person name="Lechner B.E."/>
            <person name="Liimatainen K."/>
            <person name="Lipzen A."/>
            <person name="Lukacs Z."/>
            <person name="Mihaltcheva S."/>
            <person name="Morgado L.N."/>
            <person name="Niskanen T."/>
            <person name="Noordeloos M.E."/>
            <person name="Ohm R.A."/>
            <person name="Ortiz-Santana B."/>
            <person name="Ovrebo C."/>
            <person name="Racz N."/>
            <person name="Riley R."/>
            <person name="Savchenko A."/>
            <person name="Shiryaev A."/>
            <person name="Soop K."/>
            <person name="Spirin V."/>
            <person name="Szebenyi C."/>
            <person name="Tomsovsky M."/>
            <person name="Tulloss R.E."/>
            <person name="Uehling J."/>
            <person name="Grigoriev I.V."/>
            <person name="Vagvolgyi C."/>
            <person name="Papp T."/>
            <person name="Martin F.M."/>
            <person name="Miettinen O."/>
            <person name="Hibbett D.S."/>
            <person name="Nagy L.G."/>
        </authorList>
    </citation>
    <scope>NUCLEOTIDE SEQUENCE [LARGE SCALE GENOMIC DNA]</scope>
    <source>
        <strain evidence="3 4">CBS 166.37</strain>
    </source>
</reference>
<evidence type="ECO:0000259" key="2">
    <source>
        <dbReference type="PROSITE" id="PS50235"/>
    </source>
</evidence>
<feature type="domain" description="USP" evidence="2">
    <location>
        <begin position="175"/>
        <end position="572"/>
    </location>
</feature>
<dbReference type="STRING" id="68775.A0A5C3LI19"/>
<dbReference type="Gene3D" id="3.90.70.10">
    <property type="entry name" value="Cysteine proteinases"/>
    <property type="match status" value="1"/>
</dbReference>
<dbReference type="PROSITE" id="PS50235">
    <property type="entry name" value="USP_3"/>
    <property type="match status" value="1"/>
</dbReference>
<evidence type="ECO:0000256" key="1">
    <source>
        <dbReference type="SAM" id="MobiDB-lite"/>
    </source>
</evidence>
<dbReference type="InterPro" id="IPR028889">
    <property type="entry name" value="USP"/>
</dbReference>
<name>A0A5C3LI19_9AGAR</name>
<feature type="region of interest" description="Disordered" evidence="1">
    <location>
        <begin position="105"/>
        <end position="139"/>
    </location>
</feature>
<proteinExistence type="predicted"/>
<dbReference type="AlphaFoldDB" id="A0A5C3LI19"/>
<dbReference type="PANTHER" id="PTHR39597">
    <property type="entry name" value="UBA DOMAIN-CONTAINING PROTEIN RUP1"/>
    <property type="match status" value="1"/>
</dbReference>
<sequence length="654" mass="72976">MQMTPEKEEQKVELLSSMMGGDTPVEVVQRVLRKHKGDVEKAADDILRGITGSDENVWNPPLQGAETKYDDTPAVPQATPAPANSVIDLTGDDDEYARALKMSMETSQGEPQFGPSERAPDPSWQMVRSNPVGSSTAQEDRTLEDAIQASLNDFAAEDTDDFPTQGSPREGGRPVALRPDLPGLAYAALIIQALYFVPQVRASVAKLRLPDVPVTLERKAHERAIWNLVEIFANMDLAVLSAIVDADLLPSLDASPIEFTQDLIHKSGDFLRTVGEAIECHLNAQRTEEPESRLLSFVHGNISLEYGRPRRFNKCADPNLVVAVDYGGDSGNYDLISCLSANLSKFENQSSFHDVIIEPSEVFAFRLTRMPTKSTTAKPPADAFVYPKSIYLDQFLHQNLQSANEKRARERQVLAEFDDLTKQRETLTNFNDRDTLQDLRATIHYYEHIAKAETEERLQILQRMATKLKGIMSAIVAQVAEIDTKLEHLKTETASIFDCPELKQHQYDLRAVLLHTGLPGRKQIYSYVQDQNGTWWKTVDYTVTEVPEETALTDPTGIHLNAGPFLLLYSKHLSEEELRAPVIWSRIFTDQIEQHNKVFLAHLSPGTSKVDSPASSLPTPSSLQATLPSSRELSEEKQSLLEHTNSSIMDMTVD</sequence>
<dbReference type="CDD" id="cd14279">
    <property type="entry name" value="CUE"/>
    <property type="match status" value="1"/>
</dbReference>
<dbReference type="OrthoDB" id="443682at2759"/>
<keyword evidence="4" id="KW-1185">Reference proteome</keyword>
<dbReference type="Pfam" id="PF00443">
    <property type="entry name" value="UCH"/>
    <property type="match status" value="1"/>
</dbReference>
<feature type="compositionally biased region" description="Polar residues" evidence="1">
    <location>
        <begin position="641"/>
        <end position="654"/>
    </location>
</feature>
<dbReference type="SUPFAM" id="SSF54001">
    <property type="entry name" value="Cysteine proteinases"/>
    <property type="match status" value="1"/>
</dbReference>
<feature type="region of interest" description="Disordered" evidence="1">
    <location>
        <begin position="609"/>
        <end position="654"/>
    </location>
</feature>
<dbReference type="InterPro" id="IPR055335">
    <property type="entry name" value="Ucp6/RUP1"/>
</dbReference>
<gene>
    <name evidence="3" type="ORF">BDQ12DRAFT_119224</name>
</gene>
<dbReference type="PANTHER" id="PTHR39597:SF1">
    <property type="entry name" value="UBA DOMAIN-CONTAINING PROTEIN RUP1"/>
    <property type="match status" value="1"/>
</dbReference>
<dbReference type="InterPro" id="IPR003903">
    <property type="entry name" value="UIM_dom"/>
</dbReference>
<feature type="compositionally biased region" description="Low complexity" evidence="1">
    <location>
        <begin position="612"/>
        <end position="630"/>
    </location>
</feature>
<organism evidence="3 4">
    <name type="scientific">Crucibulum laeve</name>
    <dbReference type="NCBI Taxonomy" id="68775"/>
    <lineage>
        <taxon>Eukaryota</taxon>
        <taxon>Fungi</taxon>
        <taxon>Dikarya</taxon>
        <taxon>Basidiomycota</taxon>
        <taxon>Agaricomycotina</taxon>
        <taxon>Agaricomycetes</taxon>
        <taxon>Agaricomycetidae</taxon>
        <taxon>Agaricales</taxon>
        <taxon>Agaricineae</taxon>
        <taxon>Nidulariaceae</taxon>
        <taxon>Crucibulum</taxon>
    </lineage>
</organism>
<evidence type="ECO:0000313" key="3">
    <source>
        <dbReference type="EMBL" id="TFK31536.1"/>
    </source>
</evidence>